<gene>
    <name evidence="10" type="ORF">QLS71_017350</name>
</gene>
<evidence type="ECO:0000256" key="2">
    <source>
        <dbReference type="ARBA" id="ARBA00022670"/>
    </source>
</evidence>
<feature type="active site" description="Charge relay system" evidence="6">
    <location>
        <position position="175"/>
    </location>
</feature>
<dbReference type="GO" id="GO:0004252">
    <property type="term" value="F:serine-type endopeptidase activity"/>
    <property type="evidence" value="ECO:0007669"/>
    <property type="project" value="UniProtKB-UniRule"/>
</dbReference>
<dbReference type="Pfam" id="PF18962">
    <property type="entry name" value="Por_Secre_tail"/>
    <property type="match status" value="1"/>
</dbReference>
<dbReference type="InterPro" id="IPR015500">
    <property type="entry name" value="Peptidase_S8_subtilisin-rel"/>
</dbReference>
<feature type="active site" description="Charge relay system" evidence="6">
    <location>
        <position position="395"/>
    </location>
</feature>
<evidence type="ECO:0000256" key="3">
    <source>
        <dbReference type="ARBA" id="ARBA00022729"/>
    </source>
</evidence>
<dbReference type="CDD" id="cd07493">
    <property type="entry name" value="Peptidases_S8_9"/>
    <property type="match status" value="1"/>
</dbReference>
<dbReference type="AlphaFoldDB" id="A0AAU7EET5"/>
<feature type="signal peptide" evidence="7">
    <location>
        <begin position="1"/>
        <end position="19"/>
    </location>
</feature>
<keyword evidence="5 6" id="KW-0720">Serine protease</keyword>
<proteinExistence type="inferred from homology"/>
<dbReference type="PRINTS" id="PR00723">
    <property type="entry name" value="SUBTILISIN"/>
</dbReference>
<keyword evidence="3 7" id="KW-0732">Signal</keyword>
<dbReference type="GO" id="GO:0006508">
    <property type="term" value="P:proteolysis"/>
    <property type="evidence" value="ECO:0007669"/>
    <property type="project" value="UniProtKB-KW"/>
</dbReference>
<evidence type="ECO:0000313" key="10">
    <source>
        <dbReference type="EMBL" id="XBL14071.1"/>
    </source>
</evidence>
<sequence length="536" mass="58675">MKKKRLFLILLCTPFILLAQQDAWVYLKDKQDVTNSVANPISILTQKAIDRKNRHNIVIDTRDVPVNETYISQLKGATGISVFAKSKWFNAVHVRGTETNINNLLINFSFVDHIEFADKSLNVLKKVKHKQQSKFTETLISYNYGSAANQVQMIKGDQLHLLNYTGTGMTMAVIDAGFPNVNTMSGFQRLRNANNILGTYDFVGRDNDVYTNTTSNHGTLVLSTIAGYVENQFVGTAPDASFYLFITEDGLTENPVEESYWVEAAERADSLGVDVINSSLGYTMYDNPNYSHANADMNGNTTFITKGANIAFEKGMLIVNSAGNSGNDSWGIVGAPADAVGVFSIGAVRSNGTYAAFSSRGNNTQPTLKPDVVAQGQASVVITENDIITTANGTSFSSPIVAGGIICLWQSLPNKTNAEIMQLVRESASQYNAPDYFLGYGVPNLEIAMNKGLDVLNEGTDNLKIYPNPVYNELYFTVSSGELASLYIFDVLGKLVVKTLITHSNRIVNVSSLSKGMYIVKLQSSNELKSIKLIKK</sequence>
<feature type="active site" description="Charge relay system" evidence="6">
    <location>
        <position position="217"/>
    </location>
</feature>
<dbReference type="KEGG" id="mlil:QLS71_017350"/>
<dbReference type="PANTHER" id="PTHR43806:SF67">
    <property type="entry name" value="EGF-LIKE DOMAIN-CONTAINING PROTEIN"/>
    <property type="match status" value="1"/>
</dbReference>
<dbReference type="InterPro" id="IPR023828">
    <property type="entry name" value="Peptidase_S8_Ser-AS"/>
</dbReference>
<comment type="similarity">
    <text evidence="1 6">Belongs to the peptidase S8 family.</text>
</comment>
<dbReference type="Gene3D" id="3.40.50.200">
    <property type="entry name" value="Peptidase S8/S53 domain"/>
    <property type="match status" value="1"/>
</dbReference>
<dbReference type="EMBL" id="CP155618">
    <property type="protein sequence ID" value="XBL14071.1"/>
    <property type="molecule type" value="Genomic_DNA"/>
</dbReference>
<dbReference type="PROSITE" id="PS51892">
    <property type="entry name" value="SUBTILASE"/>
    <property type="match status" value="1"/>
</dbReference>
<name>A0AAU7EET5_9FLAO</name>
<dbReference type="InterPro" id="IPR026444">
    <property type="entry name" value="Secre_tail"/>
</dbReference>
<dbReference type="InterPro" id="IPR050131">
    <property type="entry name" value="Peptidase_S8_subtilisin-like"/>
</dbReference>
<protein>
    <submittedName>
        <fullName evidence="10">S8 family serine peptidase</fullName>
    </submittedName>
</protein>
<dbReference type="Proteomes" id="UP001224325">
    <property type="component" value="Chromosome"/>
</dbReference>
<feature type="chain" id="PRO_5043425515" evidence="7">
    <location>
        <begin position="20"/>
        <end position="536"/>
    </location>
</feature>
<evidence type="ECO:0000256" key="1">
    <source>
        <dbReference type="ARBA" id="ARBA00011073"/>
    </source>
</evidence>
<dbReference type="InterPro" id="IPR036852">
    <property type="entry name" value="Peptidase_S8/S53_dom_sf"/>
</dbReference>
<evidence type="ECO:0000256" key="5">
    <source>
        <dbReference type="ARBA" id="ARBA00022825"/>
    </source>
</evidence>
<dbReference type="SUPFAM" id="SSF52743">
    <property type="entry name" value="Subtilisin-like"/>
    <property type="match status" value="1"/>
</dbReference>
<dbReference type="PROSITE" id="PS00138">
    <property type="entry name" value="SUBTILASE_SER"/>
    <property type="match status" value="1"/>
</dbReference>
<evidence type="ECO:0000256" key="4">
    <source>
        <dbReference type="ARBA" id="ARBA00022801"/>
    </source>
</evidence>
<accession>A0AAU7EET5</accession>
<reference evidence="10" key="1">
    <citation type="submission" date="2024-04" db="EMBL/GenBank/DDBJ databases">
        <title>Mariniflexile litorale, isolated from the shallow sediments of the Sea of Japan.</title>
        <authorList>
            <person name="Romanenko L."/>
            <person name="Isaeva M."/>
        </authorList>
    </citation>
    <scope>NUCLEOTIDE SEQUENCE [LARGE SCALE GENOMIC DNA]</scope>
    <source>
        <strain evidence="10">KMM 9835</strain>
    </source>
</reference>
<dbReference type="PANTHER" id="PTHR43806">
    <property type="entry name" value="PEPTIDASE S8"/>
    <property type="match status" value="1"/>
</dbReference>
<keyword evidence="4 6" id="KW-0378">Hydrolase</keyword>
<keyword evidence="11" id="KW-1185">Reference proteome</keyword>
<organism evidence="10 11">
    <name type="scientific">Mariniflexile litorale</name>
    <dbReference type="NCBI Taxonomy" id="3045158"/>
    <lineage>
        <taxon>Bacteria</taxon>
        <taxon>Pseudomonadati</taxon>
        <taxon>Bacteroidota</taxon>
        <taxon>Flavobacteriia</taxon>
        <taxon>Flavobacteriales</taxon>
        <taxon>Flavobacteriaceae</taxon>
        <taxon>Mariniflexile</taxon>
    </lineage>
</organism>
<dbReference type="NCBIfam" id="TIGR04183">
    <property type="entry name" value="Por_Secre_tail"/>
    <property type="match status" value="1"/>
</dbReference>
<dbReference type="RefSeq" id="WP_308992047.1">
    <property type="nucleotide sequence ID" value="NZ_CP155618.1"/>
</dbReference>
<evidence type="ECO:0000259" key="8">
    <source>
        <dbReference type="Pfam" id="PF00082"/>
    </source>
</evidence>
<feature type="domain" description="Peptidase S8/S53" evidence="8">
    <location>
        <begin position="166"/>
        <end position="441"/>
    </location>
</feature>
<keyword evidence="2 6" id="KW-0645">Protease</keyword>
<evidence type="ECO:0000256" key="6">
    <source>
        <dbReference type="PROSITE-ProRule" id="PRU01240"/>
    </source>
</evidence>
<evidence type="ECO:0000259" key="9">
    <source>
        <dbReference type="Pfam" id="PF18962"/>
    </source>
</evidence>
<feature type="domain" description="Secretion system C-terminal sorting" evidence="9">
    <location>
        <begin position="465"/>
        <end position="533"/>
    </location>
</feature>
<dbReference type="Pfam" id="PF00082">
    <property type="entry name" value="Peptidase_S8"/>
    <property type="match status" value="1"/>
</dbReference>
<dbReference type="PIRSF" id="PIRSF037903">
    <property type="entry name" value="Subtilisin_rel_GFO_2223"/>
    <property type="match status" value="1"/>
</dbReference>
<dbReference type="InterPro" id="IPR017317">
    <property type="entry name" value="Pept_S8_subtilisin_bacteroid-2"/>
</dbReference>
<evidence type="ECO:0000256" key="7">
    <source>
        <dbReference type="SAM" id="SignalP"/>
    </source>
</evidence>
<dbReference type="InterPro" id="IPR000209">
    <property type="entry name" value="Peptidase_S8/S53_dom"/>
</dbReference>
<evidence type="ECO:0000313" key="11">
    <source>
        <dbReference type="Proteomes" id="UP001224325"/>
    </source>
</evidence>